<accession>X1UFK8</accession>
<name>X1UFK8_9ZZZZ</name>
<protein>
    <submittedName>
        <fullName evidence="1">Uncharacterized protein</fullName>
    </submittedName>
</protein>
<organism evidence="1">
    <name type="scientific">marine sediment metagenome</name>
    <dbReference type="NCBI Taxonomy" id="412755"/>
    <lineage>
        <taxon>unclassified sequences</taxon>
        <taxon>metagenomes</taxon>
        <taxon>ecological metagenomes</taxon>
    </lineage>
</organism>
<comment type="caution">
    <text evidence="1">The sequence shown here is derived from an EMBL/GenBank/DDBJ whole genome shotgun (WGS) entry which is preliminary data.</text>
</comment>
<feature type="non-terminal residue" evidence="1">
    <location>
        <position position="55"/>
    </location>
</feature>
<sequence>MKEFIALADRYGVTLRLEAAQVYDPALGYMDRGELMAWYEKFGFKFDQEGYKFNI</sequence>
<dbReference type="AlphaFoldDB" id="X1UFK8"/>
<dbReference type="EMBL" id="BARW01042671">
    <property type="protein sequence ID" value="GAJ16324.1"/>
    <property type="molecule type" value="Genomic_DNA"/>
</dbReference>
<reference evidence="1" key="1">
    <citation type="journal article" date="2014" name="Front. Microbiol.">
        <title>High frequency of phylogenetically diverse reductive dehalogenase-homologous genes in deep subseafloor sedimentary metagenomes.</title>
        <authorList>
            <person name="Kawai M."/>
            <person name="Futagami T."/>
            <person name="Toyoda A."/>
            <person name="Takaki Y."/>
            <person name="Nishi S."/>
            <person name="Hori S."/>
            <person name="Arai W."/>
            <person name="Tsubouchi T."/>
            <person name="Morono Y."/>
            <person name="Uchiyama I."/>
            <person name="Ito T."/>
            <person name="Fujiyama A."/>
            <person name="Inagaki F."/>
            <person name="Takami H."/>
        </authorList>
    </citation>
    <scope>NUCLEOTIDE SEQUENCE</scope>
    <source>
        <strain evidence="1">Expedition CK06-06</strain>
    </source>
</reference>
<proteinExistence type="predicted"/>
<evidence type="ECO:0000313" key="1">
    <source>
        <dbReference type="EMBL" id="GAJ16324.1"/>
    </source>
</evidence>
<gene>
    <name evidence="1" type="ORF">S12H4_63080</name>
</gene>